<comment type="caution">
    <text evidence="1">The sequence shown here is derived from an EMBL/GenBank/DDBJ whole genome shotgun (WGS) entry which is preliminary data.</text>
</comment>
<dbReference type="Proteomes" id="UP001555786">
    <property type="component" value="Unassembled WGS sequence"/>
</dbReference>
<dbReference type="RefSeq" id="WP_367623021.1">
    <property type="nucleotide sequence ID" value="NZ_JBFNQD010000001.1"/>
</dbReference>
<protein>
    <recommendedName>
        <fullName evidence="3">Tail assembly chaperone</fullName>
    </recommendedName>
</protein>
<keyword evidence="2" id="KW-1185">Reference proteome</keyword>
<gene>
    <name evidence="1" type="ORF">ABXS05_04140</name>
</gene>
<accession>A0ABV3PGF7</accession>
<reference evidence="1 2" key="1">
    <citation type="submission" date="2024-07" db="EMBL/GenBank/DDBJ databases">
        <title>Description of Labrys sedimenti sp. nov., isolated from a diclofenac-degrading enrichment culture.</title>
        <authorList>
            <person name="Tancsics A."/>
            <person name="Csepanyi A."/>
        </authorList>
    </citation>
    <scope>NUCLEOTIDE SEQUENCE [LARGE SCALE GENOMIC DNA]</scope>
    <source>
        <strain evidence="1 2">LMG 23578</strain>
    </source>
</reference>
<proteinExistence type="predicted"/>
<evidence type="ECO:0000313" key="1">
    <source>
        <dbReference type="EMBL" id="MEW9304712.1"/>
    </source>
</evidence>
<evidence type="ECO:0000313" key="2">
    <source>
        <dbReference type="Proteomes" id="UP001555786"/>
    </source>
</evidence>
<organism evidence="1 2">
    <name type="scientific">Labrys neptuniae</name>
    <dbReference type="NCBI Taxonomy" id="376174"/>
    <lineage>
        <taxon>Bacteria</taxon>
        <taxon>Pseudomonadati</taxon>
        <taxon>Pseudomonadota</taxon>
        <taxon>Alphaproteobacteria</taxon>
        <taxon>Hyphomicrobiales</taxon>
        <taxon>Xanthobacteraceae</taxon>
        <taxon>Labrys</taxon>
    </lineage>
</organism>
<name>A0ABV3PGF7_9HYPH</name>
<sequence>MFVVTKEHTFWWPVKVRQPDPEKAGAIREETFKMRFKALPKDRGDEVNTILAELPAVDQAIGFINEVALDWGDVVDSDKNAVAFSREALTDALLYPWVRQGILDAYTAAISGQAARLGN</sequence>
<dbReference type="EMBL" id="JBFNQD010000001">
    <property type="protein sequence ID" value="MEW9304712.1"/>
    <property type="molecule type" value="Genomic_DNA"/>
</dbReference>
<evidence type="ECO:0008006" key="3">
    <source>
        <dbReference type="Google" id="ProtNLM"/>
    </source>
</evidence>